<evidence type="ECO:0000256" key="3">
    <source>
        <dbReference type="ARBA" id="ARBA00022692"/>
    </source>
</evidence>
<dbReference type="EMBL" id="AOID01000066">
    <property type="protein sequence ID" value="ELY62800.1"/>
    <property type="molecule type" value="Genomic_DNA"/>
</dbReference>
<comment type="subcellular location">
    <subcellularLocation>
        <location evidence="1">Cell membrane</location>
        <topology evidence="1">Multi-pass membrane protein</topology>
    </subcellularLocation>
</comment>
<dbReference type="PANTHER" id="PTHR30489">
    <property type="entry name" value="LIPOPROTEIN-RELEASING SYSTEM TRANSMEMBRANE PROTEIN LOLE"/>
    <property type="match status" value="1"/>
</dbReference>
<evidence type="ECO:0000313" key="9">
    <source>
        <dbReference type="Proteomes" id="UP000011632"/>
    </source>
</evidence>
<organism evidence="8 9">
    <name type="scientific">Natrinema versiforme JCM 10478</name>
    <dbReference type="NCBI Taxonomy" id="1227496"/>
    <lineage>
        <taxon>Archaea</taxon>
        <taxon>Methanobacteriati</taxon>
        <taxon>Methanobacteriota</taxon>
        <taxon>Stenosarchaea group</taxon>
        <taxon>Halobacteria</taxon>
        <taxon>Halobacteriales</taxon>
        <taxon>Natrialbaceae</taxon>
        <taxon>Natrinema</taxon>
    </lineage>
</organism>
<evidence type="ECO:0000256" key="1">
    <source>
        <dbReference type="ARBA" id="ARBA00004651"/>
    </source>
</evidence>
<evidence type="ECO:0000313" key="8">
    <source>
        <dbReference type="EMBL" id="ELY62800.1"/>
    </source>
</evidence>
<dbReference type="AlphaFoldDB" id="L9XM31"/>
<accession>L9XM31</accession>
<dbReference type="PANTHER" id="PTHR30489:SF0">
    <property type="entry name" value="LIPOPROTEIN-RELEASING SYSTEM TRANSMEMBRANE PROTEIN LOLE"/>
    <property type="match status" value="1"/>
</dbReference>
<dbReference type="GO" id="GO:0098797">
    <property type="term" value="C:plasma membrane protein complex"/>
    <property type="evidence" value="ECO:0007669"/>
    <property type="project" value="TreeGrafter"/>
</dbReference>
<protein>
    <recommendedName>
        <fullName evidence="7">ABC3 transporter permease C-terminal domain-containing protein</fullName>
    </recommendedName>
</protein>
<evidence type="ECO:0000256" key="2">
    <source>
        <dbReference type="ARBA" id="ARBA00022475"/>
    </source>
</evidence>
<name>L9XM31_9EURY</name>
<feature type="transmembrane region" description="Helical" evidence="6">
    <location>
        <begin position="64"/>
        <end position="92"/>
    </location>
</feature>
<gene>
    <name evidence="8" type="ORF">C489_21026</name>
</gene>
<feature type="domain" description="ABC3 transporter permease C-terminal" evidence="7">
    <location>
        <begin position="71"/>
        <end position="189"/>
    </location>
</feature>
<dbReference type="STRING" id="1227496.C489_21026"/>
<evidence type="ECO:0000256" key="6">
    <source>
        <dbReference type="SAM" id="Phobius"/>
    </source>
</evidence>
<dbReference type="InterPro" id="IPR003838">
    <property type="entry name" value="ABC3_permease_C"/>
</dbReference>
<dbReference type="GO" id="GO:0044874">
    <property type="term" value="P:lipoprotein localization to outer membrane"/>
    <property type="evidence" value="ECO:0007669"/>
    <property type="project" value="TreeGrafter"/>
</dbReference>
<keyword evidence="2" id="KW-1003">Cell membrane</keyword>
<keyword evidence="3 6" id="KW-0812">Transmembrane</keyword>
<evidence type="ECO:0000256" key="4">
    <source>
        <dbReference type="ARBA" id="ARBA00022989"/>
    </source>
</evidence>
<dbReference type="Proteomes" id="UP000011632">
    <property type="component" value="Unassembled WGS sequence"/>
</dbReference>
<reference evidence="8 9" key="1">
    <citation type="journal article" date="2014" name="PLoS Genet.">
        <title>Phylogenetically driven sequencing of extremely halophilic archaea reveals strategies for static and dynamic osmo-response.</title>
        <authorList>
            <person name="Becker E.A."/>
            <person name="Seitzer P.M."/>
            <person name="Tritt A."/>
            <person name="Larsen D."/>
            <person name="Krusor M."/>
            <person name="Yao A.I."/>
            <person name="Wu D."/>
            <person name="Madern D."/>
            <person name="Eisen J.A."/>
            <person name="Darling A.E."/>
            <person name="Facciotti M.T."/>
        </authorList>
    </citation>
    <scope>NUCLEOTIDE SEQUENCE [LARGE SCALE GENOMIC DNA]</scope>
    <source>
        <strain evidence="8 9">JCM 10478</strain>
    </source>
</reference>
<keyword evidence="5 6" id="KW-0472">Membrane</keyword>
<dbReference type="PATRIC" id="fig|1227496.3.peg.4202"/>
<feature type="transmembrane region" description="Helical" evidence="6">
    <location>
        <begin position="113"/>
        <end position="142"/>
    </location>
</feature>
<comment type="caution">
    <text evidence="8">The sequence shown here is derived from an EMBL/GenBank/DDBJ whole genome shotgun (WGS) entry which is preliminary data.</text>
</comment>
<proteinExistence type="predicted"/>
<dbReference type="InterPro" id="IPR051447">
    <property type="entry name" value="Lipoprotein-release_system"/>
</dbReference>
<keyword evidence="4 6" id="KW-1133">Transmembrane helix</keyword>
<keyword evidence="9" id="KW-1185">Reference proteome</keyword>
<dbReference type="Pfam" id="PF02687">
    <property type="entry name" value="FtsX"/>
    <property type="match status" value="1"/>
</dbReference>
<evidence type="ECO:0000259" key="7">
    <source>
        <dbReference type="Pfam" id="PF02687"/>
    </source>
</evidence>
<sequence>MLHLSELQSITGADDDDLADQVLVETESGTSTAAAESAAADTYPTATIQSGSESDFGSIRSDDFALATSLVALVVAILICSLFVATSSALTIDRDRRTIAVLAAVGFSVRSRLAIVAITTLSLTLAGAVAGVVLGIVGISITNHVATATMAPRPIATLRPAFVPYAIGVALLAGVLALPYPLYLVARTNVVAELGR</sequence>
<evidence type="ECO:0000256" key="5">
    <source>
        <dbReference type="ARBA" id="ARBA00023136"/>
    </source>
</evidence>
<feature type="transmembrane region" description="Helical" evidence="6">
    <location>
        <begin position="162"/>
        <end position="186"/>
    </location>
</feature>